<dbReference type="AlphaFoldDB" id="A0A8X6NUC3"/>
<gene>
    <name evidence="1" type="ORF">NPIL_328461</name>
</gene>
<name>A0A8X6NUC3_NEPPI</name>
<comment type="caution">
    <text evidence="1">The sequence shown here is derived from an EMBL/GenBank/DDBJ whole genome shotgun (WGS) entry which is preliminary data.</text>
</comment>
<evidence type="ECO:0000313" key="1">
    <source>
        <dbReference type="EMBL" id="GFT35193.1"/>
    </source>
</evidence>
<protein>
    <submittedName>
        <fullName evidence="1">Uncharacterized protein</fullName>
    </submittedName>
</protein>
<keyword evidence="2" id="KW-1185">Reference proteome</keyword>
<dbReference type="Proteomes" id="UP000887013">
    <property type="component" value="Unassembled WGS sequence"/>
</dbReference>
<dbReference type="EMBL" id="BMAW01013654">
    <property type="protein sequence ID" value="GFT35193.1"/>
    <property type="molecule type" value="Genomic_DNA"/>
</dbReference>
<sequence length="85" mass="10429">MATEEEKRKKNRRAFQRRRPLRNRFHLQMQGCREPVRSFSRKVTGQRTVDLRIKWINLFPVNRKVVLERENKKVGKKERNGIKRN</sequence>
<evidence type="ECO:0000313" key="2">
    <source>
        <dbReference type="Proteomes" id="UP000887013"/>
    </source>
</evidence>
<reference evidence="1" key="1">
    <citation type="submission" date="2020-08" db="EMBL/GenBank/DDBJ databases">
        <title>Multicomponent nature underlies the extraordinary mechanical properties of spider dragline silk.</title>
        <authorList>
            <person name="Kono N."/>
            <person name="Nakamura H."/>
            <person name="Mori M."/>
            <person name="Yoshida Y."/>
            <person name="Ohtoshi R."/>
            <person name="Malay A.D."/>
            <person name="Moran D.A.P."/>
            <person name="Tomita M."/>
            <person name="Numata K."/>
            <person name="Arakawa K."/>
        </authorList>
    </citation>
    <scope>NUCLEOTIDE SEQUENCE</scope>
</reference>
<proteinExistence type="predicted"/>
<organism evidence="1 2">
    <name type="scientific">Nephila pilipes</name>
    <name type="common">Giant wood spider</name>
    <name type="synonym">Nephila maculata</name>
    <dbReference type="NCBI Taxonomy" id="299642"/>
    <lineage>
        <taxon>Eukaryota</taxon>
        <taxon>Metazoa</taxon>
        <taxon>Ecdysozoa</taxon>
        <taxon>Arthropoda</taxon>
        <taxon>Chelicerata</taxon>
        <taxon>Arachnida</taxon>
        <taxon>Araneae</taxon>
        <taxon>Araneomorphae</taxon>
        <taxon>Entelegynae</taxon>
        <taxon>Araneoidea</taxon>
        <taxon>Nephilidae</taxon>
        <taxon>Nephila</taxon>
    </lineage>
</organism>
<accession>A0A8X6NUC3</accession>